<dbReference type="eggNOG" id="arCOG05525">
    <property type="taxonomic scope" value="Archaea"/>
</dbReference>
<organism evidence="1 2">
    <name type="scientific">Pyrobaculum islandicum (strain DSM 4184 / JCM 9189 / GEO3)</name>
    <dbReference type="NCBI Taxonomy" id="384616"/>
    <lineage>
        <taxon>Archaea</taxon>
        <taxon>Thermoproteota</taxon>
        <taxon>Thermoprotei</taxon>
        <taxon>Thermoproteales</taxon>
        <taxon>Thermoproteaceae</taxon>
        <taxon>Pyrobaculum</taxon>
    </lineage>
</organism>
<dbReference type="HOGENOM" id="CLU_2152713_0_0_2"/>
<dbReference type="GeneID" id="63606494"/>
<protein>
    <submittedName>
        <fullName evidence="1">Uncharacterized protein</fullName>
    </submittedName>
</protein>
<keyword evidence="2" id="KW-1185">Reference proteome</keyword>
<dbReference type="OrthoDB" id="27868at2157"/>
<reference evidence="1" key="1">
    <citation type="submission" date="2006-12" db="EMBL/GenBank/DDBJ databases">
        <title>Complete sequence of Pyrobaculum islandicum DSM 4184.</title>
        <authorList>
            <person name="Copeland A."/>
            <person name="Lucas S."/>
            <person name="Lapidus A."/>
            <person name="Barry K."/>
            <person name="Detter J.C."/>
            <person name="Glavina del Rio T."/>
            <person name="Dalin E."/>
            <person name="Tice H."/>
            <person name="Pitluck S."/>
            <person name="Meincke L."/>
            <person name="Brettin T."/>
            <person name="Bruce D."/>
            <person name="Han C."/>
            <person name="Tapia R."/>
            <person name="Gilna P."/>
            <person name="Schmutz J."/>
            <person name="Larimer F."/>
            <person name="Land M."/>
            <person name="Hauser L."/>
            <person name="Kyrpides N."/>
            <person name="Mikhailova N."/>
            <person name="Cozen A.E."/>
            <person name="Fitz-Gibbon S.T."/>
            <person name="House C.H."/>
            <person name="Saltikov C."/>
            <person name="Lowe T."/>
            <person name="Richardson P."/>
        </authorList>
    </citation>
    <scope>NUCLEOTIDE SEQUENCE [LARGE SCALE GENOMIC DNA]</scope>
    <source>
        <strain evidence="1">DSM 4184</strain>
    </source>
</reference>
<dbReference type="RefSeq" id="WP_011763392.1">
    <property type="nucleotide sequence ID" value="NC_008701.1"/>
</dbReference>
<name>A1RV35_PYRIL</name>
<gene>
    <name evidence="1" type="ordered locus">Pisl_1665</name>
</gene>
<proteinExistence type="predicted"/>
<dbReference type="KEGG" id="pis:Pisl_1665"/>
<dbReference type="AlphaFoldDB" id="A1RV35"/>
<evidence type="ECO:0000313" key="1">
    <source>
        <dbReference type="EMBL" id="ABL88817.1"/>
    </source>
</evidence>
<dbReference type="Proteomes" id="UP000002595">
    <property type="component" value="Chromosome"/>
</dbReference>
<evidence type="ECO:0000313" key="2">
    <source>
        <dbReference type="Proteomes" id="UP000002595"/>
    </source>
</evidence>
<dbReference type="EMBL" id="CP000504">
    <property type="protein sequence ID" value="ABL88817.1"/>
    <property type="molecule type" value="Genomic_DNA"/>
</dbReference>
<accession>A1RV35</accession>
<sequence>MNLTLEILSSLTILTLGILLVQRLQHDYKLVNILRNYPLPTLVKSGSIIDLEKLYIFIQNFNYKIETKGNIQLDIKNNILRITSGGGEIVIILEAWGYLDFYKVQRVIKVVE</sequence>
<dbReference type="STRING" id="384616.Pisl_1665"/>